<dbReference type="InterPro" id="IPR050206">
    <property type="entry name" value="FtsK/SpoIIIE/SftA"/>
</dbReference>
<dbReference type="SUPFAM" id="SSF49879">
    <property type="entry name" value="SMAD/FHA domain"/>
    <property type="match status" value="1"/>
</dbReference>
<feature type="domain" description="FHA" evidence="5">
    <location>
        <begin position="127"/>
        <end position="176"/>
    </location>
</feature>
<dbReference type="eggNOG" id="COG1674">
    <property type="taxonomic scope" value="Bacteria"/>
</dbReference>
<keyword evidence="1" id="KW-0597">Phosphoprotein</keyword>
<dbReference type="PANTHER" id="PTHR22683:SF1">
    <property type="entry name" value="TYPE VII SECRETION SYSTEM PROTEIN ESSC"/>
    <property type="match status" value="1"/>
</dbReference>
<dbReference type="STRING" id="1125712.HMPREF1316_1833"/>
<evidence type="ECO:0000256" key="2">
    <source>
        <dbReference type="ARBA" id="ARBA00022741"/>
    </source>
</evidence>
<dbReference type="CDD" id="cd01127">
    <property type="entry name" value="TrwB_TraG_TraD_VirD4"/>
    <property type="match status" value="1"/>
</dbReference>
<evidence type="ECO:0000313" key="8">
    <source>
        <dbReference type="Proteomes" id="UP000016638"/>
    </source>
</evidence>
<evidence type="ECO:0000259" key="5">
    <source>
        <dbReference type="PROSITE" id="PS50006"/>
    </source>
</evidence>
<comment type="caution">
    <text evidence="7">The sequence shown here is derived from an EMBL/GenBank/DDBJ whole genome shotgun (WGS) entry which is preliminary data.</text>
</comment>
<evidence type="ECO:0000259" key="6">
    <source>
        <dbReference type="PROSITE" id="PS50901"/>
    </source>
</evidence>
<dbReference type="InterPro" id="IPR002543">
    <property type="entry name" value="FtsK_dom"/>
</dbReference>
<dbReference type="InterPro" id="IPR027417">
    <property type="entry name" value="P-loop_NTPase"/>
</dbReference>
<keyword evidence="8" id="KW-1185">Reference proteome</keyword>
<dbReference type="AlphaFoldDB" id="U2TSJ8"/>
<dbReference type="SUPFAM" id="SSF52540">
    <property type="entry name" value="P-loop containing nucleoside triphosphate hydrolases"/>
    <property type="match status" value="1"/>
</dbReference>
<dbReference type="PROSITE" id="PS50006">
    <property type="entry name" value="FHA_DOMAIN"/>
    <property type="match status" value="1"/>
</dbReference>
<dbReference type="GO" id="GO:0003677">
    <property type="term" value="F:DNA binding"/>
    <property type="evidence" value="ECO:0007669"/>
    <property type="project" value="InterPro"/>
</dbReference>
<keyword evidence="3 4" id="KW-0067">ATP-binding</keyword>
<dbReference type="PROSITE" id="PS50901">
    <property type="entry name" value="FTSK"/>
    <property type="match status" value="1"/>
</dbReference>
<feature type="non-terminal residue" evidence="7">
    <location>
        <position position="968"/>
    </location>
</feature>
<dbReference type="Gene3D" id="2.60.200.20">
    <property type="match status" value="1"/>
</dbReference>
<evidence type="ECO:0000256" key="3">
    <source>
        <dbReference type="ARBA" id="ARBA00022840"/>
    </source>
</evidence>
<evidence type="ECO:0000313" key="7">
    <source>
        <dbReference type="EMBL" id="ERL09330.1"/>
    </source>
</evidence>
<dbReference type="Pfam" id="PF01580">
    <property type="entry name" value="FtsK_SpoIIIE"/>
    <property type="match status" value="1"/>
</dbReference>
<reference evidence="7 8" key="1">
    <citation type="submission" date="2013-08" db="EMBL/GenBank/DDBJ databases">
        <authorList>
            <person name="Durkin A.S."/>
            <person name="Haft D.R."/>
            <person name="McCorrison J."/>
            <person name="Torralba M."/>
            <person name="Gillis M."/>
            <person name="Haft D.H."/>
            <person name="Methe B."/>
            <person name="Sutton G."/>
            <person name="Nelson K.E."/>
        </authorList>
    </citation>
    <scope>NUCLEOTIDE SEQUENCE [LARGE SCALE GENOMIC DNA]</scope>
    <source>
        <strain evidence="7 8">F0195</strain>
    </source>
</reference>
<dbReference type="EMBL" id="AWEZ01000030">
    <property type="protein sequence ID" value="ERL09330.1"/>
    <property type="molecule type" value="Genomic_DNA"/>
</dbReference>
<accession>U2TSJ8</accession>
<dbReference type="PANTHER" id="PTHR22683">
    <property type="entry name" value="SPORULATION PROTEIN RELATED"/>
    <property type="match status" value="1"/>
</dbReference>
<dbReference type="InterPro" id="IPR008984">
    <property type="entry name" value="SMAD_FHA_dom_sf"/>
</dbReference>
<name>U2TSJ8_9ACTN</name>
<dbReference type="CDD" id="cd00060">
    <property type="entry name" value="FHA"/>
    <property type="match status" value="1"/>
</dbReference>
<feature type="domain" description="FtsK" evidence="6">
    <location>
        <begin position="701"/>
        <end position="905"/>
    </location>
</feature>
<evidence type="ECO:0000256" key="1">
    <source>
        <dbReference type="ARBA" id="ARBA00022553"/>
    </source>
</evidence>
<dbReference type="Gene3D" id="3.40.50.300">
    <property type="entry name" value="P-loop containing nucleotide triphosphate hydrolases"/>
    <property type="match status" value="2"/>
</dbReference>
<dbReference type="SMART" id="SM00240">
    <property type="entry name" value="FHA"/>
    <property type="match status" value="1"/>
</dbReference>
<dbReference type="InterPro" id="IPR000253">
    <property type="entry name" value="FHA_dom"/>
</dbReference>
<sequence length="968" mass="102768">MSVAATLADPWWTVVMVAGGRRFTCTLDASDKAERYLSATGETVRESALGRLSAAEGGVRLTPLGSSTLLLEDGSEAEELLLSAGSATATATLTDARTGEACIVYLRSCDPGARRFHKMALTGDCELLIGGDEGCQLRYASRWVSQRHTELRCRSGVFAVRDLGSTNGTFVNGALLAGGASRQLAPGDVVQVLDLCVQVGRGFLSLNAPQGLTEALGGLAVPIRHAELVRRAPEATPADRIPAQREFWPAPRVVRSVQRRAYNVEEPPAVHKPDDSPAIMKMGPSFLMGLASIFMAASAVSRIMGGADVLSSAPSIAMCVSMMGGMVLWPLIARRYERRKAVREEAHRRSAYSDYLAALERTFIKDGREQSAILRENRVDARTCLGWVHGRDERLMGRGPRDADFMQLRVGTGTLPLEADFRWPETRFSLDADDLVEMARRLSDRPPMLEDVPVAVDLLEDRTLGVAGDPASRWALARSLVLQVAALYAPTDVRIAAIVGEGERDEWGFLAQLPHTLSADGRMRLVATDAAGVRELGALLAREAAGRRGGAEGGRCLLLCSDRGLWEASDVVADLLEAEKDLGVSLVFLAPDVAGLPSETVRVAEVGPREGRLYAREDASSTLVDLVMDAPVAPAEAARAASALARVGLGAGDAAFALPSSLGFLEMYGVRDAADLSVGARWERADASRSLAAPFGVDARGMPAVLDPHEAFDGPHGLVAGTTGSGKSELLVSWILSTCVAFPPEQASFVLVDYKGGGLADAFSRGGMKLPHLAGTVTNLDGAEVARSLASIRAELVRRQRMLAGAKRATGDATMDVSSYQRHWAAGDVAEPMPHLFVVADEFAELKQQEPEFLDALVSAARIGRSLGVHLVLATQRPTGVVTDQIQANSRFRVCLRVADAADSKEMVRRPDAAALEGAGRLILLVGYDERLLQAQAAWAGGPYDPAGAGGDRAVEAAGSPGAPVAAL</sequence>
<dbReference type="Pfam" id="PF00498">
    <property type="entry name" value="FHA"/>
    <property type="match status" value="1"/>
</dbReference>
<organism evidence="7 8">
    <name type="scientific">Olsenella profusa F0195</name>
    <dbReference type="NCBI Taxonomy" id="1125712"/>
    <lineage>
        <taxon>Bacteria</taxon>
        <taxon>Bacillati</taxon>
        <taxon>Actinomycetota</taxon>
        <taxon>Coriobacteriia</taxon>
        <taxon>Coriobacteriales</taxon>
        <taxon>Atopobiaceae</taxon>
        <taxon>Olsenella</taxon>
    </lineage>
</organism>
<dbReference type="eggNOG" id="COG1716">
    <property type="taxonomic scope" value="Bacteria"/>
</dbReference>
<dbReference type="GO" id="GO:0005524">
    <property type="term" value="F:ATP binding"/>
    <property type="evidence" value="ECO:0007669"/>
    <property type="project" value="UniProtKB-UniRule"/>
</dbReference>
<evidence type="ECO:0000256" key="4">
    <source>
        <dbReference type="PROSITE-ProRule" id="PRU00289"/>
    </source>
</evidence>
<keyword evidence="2 4" id="KW-0547">Nucleotide-binding</keyword>
<proteinExistence type="predicted"/>
<gene>
    <name evidence="7" type="ORF">HMPREF1316_1833</name>
</gene>
<protein>
    <submittedName>
        <fullName evidence="7">FtsK/SpoIIIE family protein</fullName>
    </submittedName>
</protein>
<dbReference type="Proteomes" id="UP000016638">
    <property type="component" value="Unassembled WGS sequence"/>
</dbReference>
<feature type="binding site" evidence="4">
    <location>
        <begin position="721"/>
        <end position="728"/>
    </location>
    <ligand>
        <name>ATP</name>
        <dbReference type="ChEBI" id="CHEBI:30616"/>
    </ligand>
</feature>